<dbReference type="InterPro" id="IPR029068">
    <property type="entry name" value="Glyas_Bleomycin-R_OHBP_Dase"/>
</dbReference>
<proteinExistence type="predicted"/>
<evidence type="ECO:0000313" key="1">
    <source>
        <dbReference type="EMBL" id="KAJ5239286.1"/>
    </source>
</evidence>
<protein>
    <submittedName>
        <fullName evidence="1">Uncharacterized protein</fullName>
    </submittedName>
</protein>
<organism evidence="1 2">
    <name type="scientific">Penicillium chermesinum</name>
    <dbReference type="NCBI Taxonomy" id="63820"/>
    <lineage>
        <taxon>Eukaryota</taxon>
        <taxon>Fungi</taxon>
        <taxon>Dikarya</taxon>
        <taxon>Ascomycota</taxon>
        <taxon>Pezizomycotina</taxon>
        <taxon>Eurotiomycetes</taxon>
        <taxon>Eurotiomycetidae</taxon>
        <taxon>Eurotiales</taxon>
        <taxon>Aspergillaceae</taxon>
        <taxon>Penicillium</taxon>
    </lineage>
</organism>
<evidence type="ECO:0000313" key="2">
    <source>
        <dbReference type="Proteomes" id="UP001150941"/>
    </source>
</evidence>
<gene>
    <name evidence="1" type="ORF">N7468_003905</name>
</gene>
<dbReference type="PANTHER" id="PTHR10374:SF19">
    <property type="entry name" value="LYASE (GLO1), PUTATIVE (AFU_ORTHOLOGUE AFUA_2G13550)-RELATED"/>
    <property type="match status" value="1"/>
</dbReference>
<dbReference type="SUPFAM" id="SSF54593">
    <property type="entry name" value="Glyoxalase/Bleomycin resistance protein/Dihydroxybiphenyl dioxygenase"/>
    <property type="match status" value="1"/>
</dbReference>
<reference evidence="1" key="1">
    <citation type="submission" date="2022-11" db="EMBL/GenBank/DDBJ databases">
        <authorList>
            <person name="Petersen C."/>
        </authorList>
    </citation>
    <scope>NUCLEOTIDE SEQUENCE</scope>
    <source>
        <strain evidence="1">IBT 19713</strain>
    </source>
</reference>
<accession>A0A9W9TS23</accession>
<dbReference type="OrthoDB" id="16820at2759"/>
<dbReference type="AlphaFoldDB" id="A0A9W9TS23"/>
<comment type="caution">
    <text evidence="1">The sequence shown here is derived from an EMBL/GenBank/DDBJ whole genome shotgun (WGS) entry which is preliminary data.</text>
</comment>
<keyword evidence="2" id="KW-1185">Reference proteome</keyword>
<dbReference type="RefSeq" id="XP_058332205.1">
    <property type="nucleotide sequence ID" value="XM_058473202.1"/>
</dbReference>
<dbReference type="Gene3D" id="3.10.180.10">
    <property type="entry name" value="2,3-Dihydroxybiphenyl 1,2-Dioxygenase, domain 1"/>
    <property type="match status" value="1"/>
</dbReference>
<dbReference type="EMBL" id="JAPQKS010000003">
    <property type="protein sequence ID" value="KAJ5239286.1"/>
    <property type="molecule type" value="Genomic_DNA"/>
</dbReference>
<dbReference type="GeneID" id="83200505"/>
<reference evidence="1" key="2">
    <citation type="journal article" date="2023" name="IMA Fungus">
        <title>Comparative genomic study of the Penicillium genus elucidates a diverse pangenome and 15 lateral gene transfer events.</title>
        <authorList>
            <person name="Petersen C."/>
            <person name="Sorensen T."/>
            <person name="Nielsen M.R."/>
            <person name="Sondergaard T.E."/>
            <person name="Sorensen J.L."/>
            <person name="Fitzpatrick D.A."/>
            <person name="Frisvad J.C."/>
            <person name="Nielsen K.L."/>
        </authorList>
    </citation>
    <scope>NUCLEOTIDE SEQUENCE</scope>
    <source>
        <strain evidence="1">IBT 19713</strain>
    </source>
</reference>
<dbReference type="Proteomes" id="UP001150941">
    <property type="component" value="Unassembled WGS sequence"/>
</dbReference>
<sequence>MMMRIRDLVKSLQFYVDLLGMRTVFIMNAGPFTIYYLGYTQITEHQVDIQRLSYDTLTPLVHTLGLLELYHIHGTENEPEGNHSPESGIRPSGTLDYLKTNGVQVEKNLRVATRASIPLTEWEAQRRIGVDHIHPACQSIFNQIRFVKNSVSKA</sequence>
<name>A0A9W9TS23_9EURO</name>
<dbReference type="PANTHER" id="PTHR10374">
    <property type="entry name" value="LACTOYLGLUTATHIONE LYASE GLYOXALASE I"/>
    <property type="match status" value="1"/>
</dbReference>